<dbReference type="Proteomes" id="UP000736787">
    <property type="component" value="Unassembled WGS sequence"/>
</dbReference>
<gene>
    <name evidence="1" type="ORF">PC113_g8856</name>
    <name evidence="2" type="ORF">PC117_g9040</name>
    <name evidence="3" type="ORF">PC118_g8287</name>
</gene>
<organism evidence="3 4">
    <name type="scientific">Phytophthora cactorum</name>
    <dbReference type="NCBI Taxonomy" id="29920"/>
    <lineage>
        <taxon>Eukaryota</taxon>
        <taxon>Sar</taxon>
        <taxon>Stramenopiles</taxon>
        <taxon>Oomycota</taxon>
        <taxon>Peronosporomycetes</taxon>
        <taxon>Peronosporales</taxon>
        <taxon>Peronosporaceae</taxon>
        <taxon>Phytophthora</taxon>
    </lineage>
</organism>
<evidence type="ECO:0000313" key="4">
    <source>
        <dbReference type="Proteomes" id="UP000697107"/>
    </source>
</evidence>
<dbReference type="EMBL" id="RCMK01000202">
    <property type="protein sequence ID" value="KAG2944422.1"/>
    <property type="molecule type" value="Genomic_DNA"/>
</dbReference>
<evidence type="ECO:0000313" key="3">
    <source>
        <dbReference type="EMBL" id="KAG2985537.1"/>
    </source>
</evidence>
<name>A0A8T1G6P8_9STRA</name>
<proteinExistence type="predicted"/>
<sequence>MAVRASIPICVLWADRIGQLIDARTVAEAIINDRKFPPWLLQMKLEHQQVSVPLEELRIKHVELSRENKKLTL</sequence>
<dbReference type="Proteomes" id="UP000697107">
    <property type="component" value="Unassembled WGS sequence"/>
</dbReference>
<protein>
    <submittedName>
        <fullName evidence="3">Uncharacterized protein</fullName>
    </submittedName>
</protein>
<dbReference type="AlphaFoldDB" id="A0A8T1G6P8"/>
<dbReference type="EMBL" id="RCMG01000213">
    <property type="protein sequence ID" value="KAG2859534.1"/>
    <property type="molecule type" value="Genomic_DNA"/>
</dbReference>
<accession>A0A8T1G6P8</accession>
<dbReference type="EMBL" id="RCML01000210">
    <property type="protein sequence ID" value="KAG2985537.1"/>
    <property type="molecule type" value="Genomic_DNA"/>
</dbReference>
<reference evidence="3" key="1">
    <citation type="submission" date="2018-10" db="EMBL/GenBank/DDBJ databases">
        <title>Effector identification in a new, highly contiguous assembly of the strawberry crown rot pathogen Phytophthora cactorum.</title>
        <authorList>
            <person name="Armitage A.D."/>
            <person name="Nellist C.F."/>
            <person name="Bates H."/>
            <person name="Vickerstaff R.J."/>
            <person name="Harrison R.J."/>
        </authorList>
    </citation>
    <scope>NUCLEOTIDE SEQUENCE</scope>
    <source>
        <strain evidence="1">15-7</strain>
        <strain evidence="2">4040</strain>
        <strain evidence="3">P415</strain>
    </source>
</reference>
<evidence type="ECO:0000313" key="2">
    <source>
        <dbReference type="EMBL" id="KAG2944422.1"/>
    </source>
</evidence>
<dbReference type="Proteomes" id="UP000735874">
    <property type="component" value="Unassembled WGS sequence"/>
</dbReference>
<evidence type="ECO:0000313" key="1">
    <source>
        <dbReference type="EMBL" id="KAG2859534.1"/>
    </source>
</evidence>
<comment type="caution">
    <text evidence="3">The sequence shown here is derived from an EMBL/GenBank/DDBJ whole genome shotgun (WGS) entry which is preliminary data.</text>
</comment>